<proteinExistence type="predicted"/>
<evidence type="ECO:0000256" key="1">
    <source>
        <dbReference type="SAM" id="MobiDB-lite"/>
    </source>
</evidence>
<name>A0AB40CBI9_DIOCR</name>
<dbReference type="AlphaFoldDB" id="A0AB40CBI9"/>
<feature type="compositionally biased region" description="Basic residues" evidence="1">
    <location>
        <begin position="127"/>
        <end position="141"/>
    </location>
</feature>
<feature type="compositionally biased region" description="Pro residues" evidence="1">
    <location>
        <begin position="37"/>
        <end position="67"/>
    </location>
</feature>
<feature type="chain" id="PRO_5044262310" evidence="2">
    <location>
        <begin position="23"/>
        <end position="240"/>
    </location>
</feature>
<dbReference type="RefSeq" id="XP_039137269.1">
    <property type="nucleotide sequence ID" value="XM_039281335.1"/>
</dbReference>
<accession>A0AB40CBI9</accession>
<reference evidence="4" key="1">
    <citation type="submission" date="2025-08" db="UniProtKB">
        <authorList>
            <consortium name="RefSeq"/>
        </authorList>
    </citation>
    <scope>IDENTIFICATION</scope>
</reference>
<dbReference type="Proteomes" id="UP001515500">
    <property type="component" value="Chromosome 13"/>
</dbReference>
<evidence type="ECO:0000313" key="3">
    <source>
        <dbReference type="Proteomes" id="UP001515500"/>
    </source>
</evidence>
<sequence length="240" mass="26553">MDLRRATLAFAMLALTIAAAVAQSPAASPSAATASPPSKPTTPSPTSSPPSNPPPPPPPVSPSPPQSLPLLPHHRPKPHPPPLPSPHRQPKPHPLPLPSLHRQPKPLRLRHLSLPADPRTGQLPSRPRPRCCHPNPVRRPRPSAEQDEAIEEEEGLYSISVSRRCSPQVSRRRPRCLLPWPRLPRRSQRHEWSDEDDGKCADLDAGRSDLGRCDDLIEMKIIVELLSCNLFWGFMIELVL</sequence>
<feature type="compositionally biased region" description="Pro residues" evidence="1">
    <location>
        <begin position="79"/>
        <end position="97"/>
    </location>
</feature>
<feature type="signal peptide" evidence="2">
    <location>
        <begin position="1"/>
        <end position="22"/>
    </location>
</feature>
<gene>
    <name evidence="4" type="primary">LOC120274797</name>
</gene>
<feature type="region of interest" description="Disordered" evidence="1">
    <location>
        <begin position="21"/>
        <end position="102"/>
    </location>
</feature>
<protein>
    <submittedName>
        <fullName evidence="4">Vegetative cell wall protein gp1-like</fullName>
    </submittedName>
</protein>
<dbReference type="SUPFAM" id="SSF101447">
    <property type="entry name" value="Formin homology 2 domain (FH2 domain)"/>
    <property type="match status" value="1"/>
</dbReference>
<evidence type="ECO:0000256" key="2">
    <source>
        <dbReference type="SAM" id="SignalP"/>
    </source>
</evidence>
<evidence type="ECO:0000313" key="4">
    <source>
        <dbReference type="RefSeq" id="XP_039137269.1"/>
    </source>
</evidence>
<feature type="region of interest" description="Disordered" evidence="1">
    <location>
        <begin position="114"/>
        <end position="151"/>
    </location>
</feature>
<feature type="compositionally biased region" description="Low complexity" evidence="1">
    <location>
        <begin position="21"/>
        <end position="36"/>
    </location>
</feature>
<dbReference type="GeneID" id="120274797"/>
<organism evidence="3 4">
    <name type="scientific">Dioscorea cayennensis subsp. rotundata</name>
    <name type="common">White Guinea yam</name>
    <name type="synonym">Dioscorea rotundata</name>
    <dbReference type="NCBI Taxonomy" id="55577"/>
    <lineage>
        <taxon>Eukaryota</taxon>
        <taxon>Viridiplantae</taxon>
        <taxon>Streptophyta</taxon>
        <taxon>Embryophyta</taxon>
        <taxon>Tracheophyta</taxon>
        <taxon>Spermatophyta</taxon>
        <taxon>Magnoliopsida</taxon>
        <taxon>Liliopsida</taxon>
        <taxon>Dioscoreales</taxon>
        <taxon>Dioscoreaceae</taxon>
        <taxon>Dioscorea</taxon>
    </lineage>
</organism>
<keyword evidence="3" id="KW-1185">Reference proteome</keyword>
<keyword evidence="2" id="KW-0732">Signal</keyword>